<dbReference type="InterPro" id="IPR017896">
    <property type="entry name" value="4Fe4S_Fe-S-bd"/>
</dbReference>
<keyword evidence="1" id="KW-0479">Metal-binding</keyword>
<protein>
    <recommendedName>
        <fullName evidence="4">4Fe-4S ferredoxin-type domain-containing protein</fullName>
    </recommendedName>
</protein>
<dbReference type="Pfam" id="PF25160">
    <property type="entry name" value="LdpA_Fe-S-bd"/>
    <property type="match status" value="1"/>
</dbReference>
<dbReference type="Gene3D" id="3.40.950.10">
    <property type="entry name" value="Fe-only Hydrogenase (Larger Subunit), Chain L, domain 3"/>
    <property type="match status" value="1"/>
</dbReference>
<dbReference type="SUPFAM" id="SSF46548">
    <property type="entry name" value="alpha-helical ferredoxin"/>
    <property type="match status" value="1"/>
</dbReference>
<keyword evidence="3" id="KW-0411">Iron-sulfur</keyword>
<feature type="domain" description="4Fe-4S ferredoxin-type" evidence="4">
    <location>
        <begin position="109"/>
        <end position="139"/>
    </location>
</feature>
<dbReference type="PANTHER" id="PTHR11615">
    <property type="entry name" value="NITRATE, FORMATE, IRON DEHYDROGENASE"/>
    <property type="match status" value="1"/>
</dbReference>
<dbReference type="PROSITE" id="PS00198">
    <property type="entry name" value="4FE4S_FER_1"/>
    <property type="match status" value="1"/>
</dbReference>
<dbReference type="Pfam" id="PF12838">
    <property type="entry name" value="Fer4_7"/>
    <property type="match status" value="1"/>
</dbReference>
<dbReference type="InterPro" id="IPR050340">
    <property type="entry name" value="Cytosolic_Fe-S_CAF"/>
</dbReference>
<evidence type="ECO:0000256" key="1">
    <source>
        <dbReference type="ARBA" id="ARBA00022723"/>
    </source>
</evidence>
<sequence>MRSFKSEVALIKHEVLKQIARLLFDDKLEDEVNRLPRVLTRAGLTHYRCCVYKERAVLAERIKFALGFSPKEVDEEERLGQIVRERLKGHKVKLPIIDIIEIACDRCPIDRYLVTDACRGCVAHYCVNACPKKAITVVGRRAYIDQEQCVECGRCSKACKFHAIVEVSRPCERSCPAEAIKPGPSRNSIIDKDICTSCGTCSTACPFGAITDKSEICEVIDWLKSGTKVIAAVAPAIAGQFGPKVKIGQVFSALIQLGFAKVAEVALGADEVAKLEAEEFRHLIEDKNWLVSSCCPAFVSMIKKHFPDLVGHIAPTPSPMVVLGRKLKAELPDHKVVFIGPCIAKKEEAMVQDSGIDAVLTFEELDALFDAKNINPADLNEMPPSFAPATSKGRGFAVSGGVADAVSRVLDDDGLSGILKPVRASGLEECKKMLSLARAGKLEGNFLEGMACEGGCVGGPAALVEANKGARAVES</sequence>
<organism evidence="5 6">
    <name type="scientific">Biomaibacter acetigenes</name>
    <dbReference type="NCBI Taxonomy" id="2316383"/>
    <lineage>
        <taxon>Bacteria</taxon>
        <taxon>Bacillati</taxon>
        <taxon>Bacillota</taxon>
        <taxon>Clostridia</taxon>
        <taxon>Thermosediminibacterales</taxon>
        <taxon>Tepidanaerobacteraceae</taxon>
        <taxon>Biomaibacter</taxon>
    </lineage>
</organism>
<dbReference type="GO" id="GO:0046872">
    <property type="term" value="F:metal ion binding"/>
    <property type="evidence" value="ECO:0007669"/>
    <property type="project" value="UniProtKB-KW"/>
</dbReference>
<evidence type="ECO:0000259" key="4">
    <source>
        <dbReference type="PROSITE" id="PS51379"/>
    </source>
</evidence>
<evidence type="ECO:0000256" key="2">
    <source>
        <dbReference type="ARBA" id="ARBA00023004"/>
    </source>
</evidence>
<reference evidence="5 6" key="1">
    <citation type="submission" date="2018-10" db="EMBL/GenBank/DDBJ databases">
        <authorList>
            <person name="Zhang X."/>
        </authorList>
    </citation>
    <scope>NUCLEOTIDE SEQUENCE [LARGE SCALE GENOMIC DNA]</scope>
    <source>
        <strain evidence="5 6">SK-G1</strain>
    </source>
</reference>
<dbReference type="Pfam" id="PF02906">
    <property type="entry name" value="Fe_hyd_lg_C"/>
    <property type="match status" value="1"/>
</dbReference>
<evidence type="ECO:0000313" key="6">
    <source>
        <dbReference type="Proteomes" id="UP000280960"/>
    </source>
</evidence>
<dbReference type="InterPro" id="IPR057431">
    <property type="entry name" value="LdpA_Fe-S-bd"/>
</dbReference>
<dbReference type="PROSITE" id="PS51379">
    <property type="entry name" value="4FE4S_FER_2"/>
    <property type="match status" value="3"/>
</dbReference>
<keyword evidence="6" id="KW-1185">Reference proteome</keyword>
<name>A0A3G2R626_9FIRM</name>
<evidence type="ECO:0000313" key="5">
    <source>
        <dbReference type="EMBL" id="AYO30327.1"/>
    </source>
</evidence>
<gene>
    <name evidence="5" type="ORF">D2962_06570</name>
</gene>
<dbReference type="InterPro" id="IPR009016">
    <property type="entry name" value="Fe_hydrogenase"/>
</dbReference>
<keyword evidence="2" id="KW-0408">Iron</keyword>
<dbReference type="InterPro" id="IPR004108">
    <property type="entry name" value="Fe_hydrogenase_lsu_C"/>
</dbReference>
<dbReference type="AlphaFoldDB" id="A0A3G2R626"/>
<accession>A0A3G2R626</accession>
<proteinExistence type="predicted"/>
<dbReference type="EMBL" id="CP033169">
    <property type="protein sequence ID" value="AYO30327.1"/>
    <property type="molecule type" value="Genomic_DNA"/>
</dbReference>
<dbReference type="Proteomes" id="UP000280960">
    <property type="component" value="Chromosome"/>
</dbReference>
<dbReference type="InterPro" id="IPR027631">
    <property type="entry name" value="Mono_FeFe_hydrog"/>
</dbReference>
<dbReference type="RefSeq" id="WP_122014537.1">
    <property type="nucleotide sequence ID" value="NZ_CP033169.1"/>
</dbReference>
<dbReference type="SUPFAM" id="SSF53920">
    <property type="entry name" value="Fe-only hydrogenase"/>
    <property type="match status" value="1"/>
</dbReference>
<dbReference type="NCBIfam" id="TIGR04105">
    <property type="entry name" value="FeFe_hydrog_B1"/>
    <property type="match status" value="1"/>
</dbReference>
<feature type="domain" description="4Fe-4S ferredoxin-type" evidence="4">
    <location>
        <begin position="186"/>
        <end position="215"/>
    </location>
</feature>
<dbReference type="KEGG" id="bacg:D2962_06570"/>
<dbReference type="Gene3D" id="3.30.70.20">
    <property type="match status" value="2"/>
</dbReference>
<evidence type="ECO:0000256" key="3">
    <source>
        <dbReference type="ARBA" id="ARBA00023014"/>
    </source>
</evidence>
<dbReference type="GO" id="GO:0051536">
    <property type="term" value="F:iron-sulfur cluster binding"/>
    <property type="evidence" value="ECO:0007669"/>
    <property type="project" value="UniProtKB-KW"/>
</dbReference>
<dbReference type="SUPFAM" id="SSF54862">
    <property type="entry name" value="4Fe-4S ferredoxins"/>
    <property type="match status" value="1"/>
</dbReference>
<dbReference type="InterPro" id="IPR017900">
    <property type="entry name" value="4Fe4S_Fe_S_CS"/>
</dbReference>
<feature type="domain" description="4Fe-4S ferredoxin-type" evidence="4">
    <location>
        <begin position="140"/>
        <end position="170"/>
    </location>
</feature>